<sequence>MALPAVILVLVAALAGTGVAALQVRAEDAAADAARILGRGEPAGAVSRHLREQLPGAAWSSSPHDGMVCVRVRVTGAGPAAMFGAVGATSCALDDRPGAAG</sequence>
<dbReference type="EMBL" id="BSVB01000001">
    <property type="protein sequence ID" value="GMA94374.1"/>
    <property type="molecule type" value="Genomic_DNA"/>
</dbReference>
<reference evidence="2" key="1">
    <citation type="journal article" date="2019" name="Int. J. Syst. Evol. Microbiol.">
        <title>The Global Catalogue of Microorganisms (GCM) 10K type strain sequencing project: providing services to taxonomists for standard genome sequencing and annotation.</title>
        <authorList>
            <consortium name="The Broad Institute Genomics Platform"/>
            <consortium name="The Broad Institute Genome Sequencing Center for Infectious Disease"/>
            <person name="Wu L."/>
            <person name="Ma J."/>
        </authorList>
    </citation>
    <scope>NUCLEOTIDE SEQUENCE [LARGE SCALE GENOMIC DNA]</scope>
    <source>
        <strain evidence="2">NBRC 108894</strain>
    </source>
</reference>
<dbReference type="NCBIfam" id="NF041390">
    <property type="entry name" value="TadE_Rv3655c"/>
    <property type="match status" value="1"/>
</dbReference>
<dbReference type="Proteomes" id="UP001157034">
    <property type="component" value="Unassembled WGS sequence"/>
</dbReference>
<keyword evidence="2" id="KW-1185">Reference proteome</keyword>
<evidence type="ECO:0008006" key="3">
    <source>
        <dbReference type="Google" id="ProtNLM"/>
    </source>
</evidence>
<evidence type="ECO:0000313" key="2">
    <source>
        <dbReference type="Proteomes" id="UP001157034"/>
    </source>
</evidence>
<gene>
    <name evidence="1" type="ORF">GCM10025881_11980</name>
</gene>
<dbReference type="InterPro" id="IPR049790">
    <property type="entry name" value="Rv3655c/TadE"/>
</dbReference>
<comment type="caution">
    <text evidence="1">The sequence shown here is derived from an EMBL/GenBank/DDBJ whole genome shotgun (WGS) entry which is preliminary data.</text>
</comment>
<protein>
    <recommendedName>
        <fullName evidence="3">Pilus assembly protein TadE</fullName>
    </recommendedName>
</protein>
<proteinExistence type="predicted"/>
<evidence type="ECO:0000313" key="1">
    <source>
        <dbReference type="EMBL" id="GMA94374.1"/>
    </source>
</evidence>
<name>A0ABQ6K4L1_9MICO</name>
<organism evidence="1 2">
    <name type="scientific">Pseudolysinimonas kribbensis</name>
    <dbReference type="NCBI Taxonomy" id="433641"/>
    <lineage>
        <taxon>Bacteria</taxon>
        <taxon>Bacillati</taxon>
        <taxon>Actinomycetota</taxon>
        <taxon>Actinomycetes</taxon>
        <taxon>Micrococcales</taxon>
        <taxon>Microbacteriaceae</taxon>
        <taxon>Pseudolysinimonas</taxon>
    </lineage>
</organism>
<accession>A0ABQ6K4L1</accession>